<accession>A0A6H5GRX4</accession>
<keyword evidence="3" id="KW-1185">Reference proteome</keyword>
<feature type="compositionally biased region" description="Low complexity" evidence="1">
    <location>
        <begin position="34"/>
        <end position="48"/>
    </location>
</feature>
<feature type="compositionally biased region" description="Basic and acidic residues" evidence="1">
    <location>
        <begin position="1"/>
        <end position="11"/>
    </location>
</feature>
<gene>
    <name evidence="2" type="ORF">NTEN_LOCUS12341</name>
</gene>
<evidence type="ECO:0000313" key="2">
    <source>
        <dbReference type="EMBL" id="CAB0006907.1"/>
    </source>
</evidence>
<evidence type="ECO:0000256" key="1">
    <source>
        <dbReference type="SAM" id="MobiDB-lite"/>
    </source>
</evidence>
<sequence length="58" mass="6532">MQILQEQRDAKNPAMFCRSFREAVGPKGHDRQAGQDGQAGQNRQGLQEGQDEQEGIYQ</sequence>
<name>A0A6H5GRX4_9HEMI</name>
<protein>
    <submittedName>
        <fullName evidence="2">Uncharacterized protein</fullName>
    </submittedName>
</protein>
<dbReference type="EMBL" id="CADCXU010018522">
    <property type="protein sequence ID" value="CAB0006907.1"/>
    <property type="molecule type" value="Genomic_DNA"/>
</dbReference>
<reference evidence="2 3" key="1">
    <citation type="submission" date="2020-02" db="EMBL/GenBank/DDBJ databases">
        <authorList>
            <person name="Ferguson B K."/>
        </authorList>
    </citation>
    <scope>NUCLEOTIDE SEQUENCE [LARGE SCALE GENOMIC DNA]</scope>
</reference>
<dbReference type="AlphaFoldDB" id="A0A6H5GRX4"/>
<organism evidence="2 3">
    <name type="scientific">Nesidiocoris tenuis</name>
    <dbReference type="NCBI Taxonomy" id="355587"/>
    <lineage>
        <taxon>Eukaryota</taxon>
        <taxon>Metazoa</taxon>
        <taxon>Ecdysozoa</taxon>
        <taxon>Arthropoda</taxon>
        <taxon>Hexapoda</taxon>
        <taxon>Insecta</taxon>
        <taxon>Pterygota</taxon>
        <taxon>Neoptera</taxon>
        <taxon>Paraneoptera</taxon>
        <taxon>Hemiptera</taxon>
        <taxon>Heteroptera</taxon>
        <taxon>Panheteroptera</taxon>
        <taxon>Cimicomorpha</taxon>
        <taxon>Miridae</taxon>
        <taxon>Dicyphina</taxon>
        <taxon>Nesidiocoris</taxon>
    </lineage>
</organism>
<feature type="compositionally biased region" description="Acidic residues" evidence="1">
    <location>
        <begin position="49"/>
        <end position="58"/>
    </location>
</feature>
<dbReference type="Proteomes" id="UP000479000">
    <property type="component" value="Unassembled WGS sequence"/>
</dbReference>
<evidence type="ECO:0000313" key="3">
    <source>
        <dbReference type="Proteomes" id="UP000479000"/>
    </source>
</evidence>
<feature type="region of interest" description="Disordered" evidence="1">
    <location>
        <begin position="1"/>
        <end position="58"/>
    </location>
</feature>
<proteinExistence type="predicted"/>